<keyword evidence="4" id="KW-1185">Reference proteome</keyword>
<proteinExistence type="predicted"/>
<dbReference type="RefSeq" id="WP_233388681.1">
    <property type="nucleotide sequence ID" value="NZ_JAJTWT010000001.1"/>
</dbReference>
<dbReference type="InterPro" id="IPR013424">
    <property type="entry name" value="Ice-binding_C"/>
</dbReference>
<name>A0ABS8XF58_9BURK</name>
<dbReference type="PANTHER" id="PTHR36152">
    <property type="entry name" value="CYTOPLASMIC PROTEIN-RELATED"/>
    <property type="match status" value="1"/>
</dbReference>
<dbReference type="InterPro" id="IPR053165">
    <property type="entry name" value="HSI-I_assembly_Hcp1"/>
</dbReference>
<dbReference type="Proteomes" id="UP001201463">
    <property type="component" value="Unassembled WGS sequence"/>
</dbReference>
<accession>A0ABS8XF58</accession>
<dbReference type="NCBIfam" id="TIGR02595">
    <property type="entry name" value="PEP_CTERM"/>
    <property type="match status" value="1"/>
</dbReference>
<evidence type="ECO:0000259" key="2">
    <source>
        <dbReference type="Pfam" id="PF07589"/>
    </source>
</evidence>
<keyword evidence="1" id="KW-0732">Signal</keyword>
<dbReference type="EMBL" id="JAJTWT010000001">
    <property type="protein sequence ID" value="MCE4535890.1"/>
    <property type="molecule type" value="Genomic_DNA"/>
</dbReference>
<dbReference type="InterPro" id="IPR008514">
    <property type="entry name" value="T6SS_Hcp"/>
</dbReference>
<feature type="signal peptide" evidence="1">
    <location>
        <begin position="1"/>
        <end position="20"/>
    </location>
</feature>
<dbReference type="Pfam" id="PF05638">
    <property type="entry name" value="T6SS_HCP"/>
    <property type="match status" value="1"/>
</dbReference>
<dbReference type="Pfam" id="PF07589">
    <property type="entry name" value="PEP-CTERM"/>
    <property type="match status" value="1"/>
</dbReference>
<dbReference type="PANTHER" id="PTHR36152:SF1">
    <property type="entry name" value="UBIQUITIN-LIKE DOMAIN-CONTAINING PROTEIN"/>
    <property type="match status" value="1"/>
</dbReference>
<sequence length="226" mass="23688">MVNKLACAAVALAAAAPLQAQTALDYFLKIPGAAGDSADSKHKNEIDVMSWAWGVSNNGAGSVFEPFTWEQQMDSSFVPLFLGLVNDSPFASALLTVRRSGQSQFEFFRMTLTDVHVASLSSHGTATNTVIVDAAVRYGGIAMHYCRQSYTGGSGTCYDGSFTLSGNHAAFTGDATVLEGLAQAGGTLNFVNSVPEPSTWALFAAGLATLALPARWRRRGAPPASG</sequence>
<feature type="chain" id="PRO_5045640663" evidence="1">
    <location>
        <begin position="21"/>
        <end position="226"/>
    </location>
</feature>
<evidence type="ECO:0000313" key="4">
    <source>
        <dbReference type="Proteomes" id="UP001201463"/>
    </source>
</evidence>
<evidence type="ECO:0000256" key="1">
    <source>
        <dbReference type="SAM" id="SignalP"/>
    </source>
</evidence>
<dbReference type="InterPro" id="IPR036624">
    <property type="entry name" value="Hcp1-lik_sf"/>
</dbReference>
<protein>
    <submittedName>
        <fullName evidence="3">Type VI secretion system tube protein Hcp</fullName>
    </submittedName>
</protein>
<reference evidence="3 4" key="1">
    <citation type="submission" date="2021-12" db="EMBL/GenBank/DDBJ databases">
        <title>Genome seq of p7.</title>
        <authorList>
            <person name="Seo T."/>
        </authorList>
    </citation>
    <scope>NUCLEOTIDE SEQUENCE [LARGE SCALE GENOMIC DNA]</scope>
    <source>
        <strain evidence="3 4">P7</strain>
    </source>
</reference>
<evidence type="ECO:0000313" key="3">
    <source>
        <dbReference type="EMBL" id="MCE4535890.1"/>
    </source>
</evidence>
<dbReference type="SUPFAM" id="SSF141452">
    <property type="entry name" value="Hcp1-like"/>
    <property type="match status" value="1"/>
</dbReference>
<dbReference type="Gene3D" id="2.30.110.20">
    <property type="entry name" value="Hcp1-like"/>
    <property type="match status" value="1"/>
</dbReference>
<gene>
    <name evidence="3" type="ORF">LXT12_01275</name>
</gene>
<organism evidence="3 4">
    <name type="scientific">Pelomonas caseinilytica</name>
    <dbReference type="NCBI Taxonomy" id="2906763"/>
    <lineage>
        <taxon>Bacteria</taxon>
        <taxon>Pseudomonadati</taxon>
        <taxon>Pseudomonadota</taxon>
        <taxon>Betaproteobacteria</taxon>
        <taxon>Burkholderiales</taxon>
        <taxon>Sphaerotilaceae</taxon>
        <taxon>Roseateles</taxon>
    </lineage>
</organism>
<comment type="caution">
    <text evidence="3">The sequence shown here is derived from an EMBL/GenBank/DDBJ whole genome shotgun (WGS) entry which is preliminary data.</text>
</comment>
<feature type="domain" description="Ice-binding protein C-terminal" evidence="2">
    <location>
        <begin position="193"/>
        <end position="219"/>
    </location>
</feature>